<comment type="function">
    <text evidence="1">Allows the formation of correctly charged Gln-tRNA(Gln) through the transamidation of misacylated Glu-tRNA(Gln) in the mitochondria. The reaction takes place in the presence of glutamine and ATP through an activated gamma-phospho-Glu-tRNA(Gln).</text>
</comment>
<accession>A0A8C5LYA3</accession>
<dbReference type="InterPro" id="IPR036113">
    <property type="entry name" value="Asp/Glu-ADT_sf_sub_c"/>
</dbReference>
<dbReference type="Proteomes" id="UP000694569">
    <property type="component" value="Unplaced"/>
</dbReference>
<dbReference type="GO" id="GO:0032543">
    <property type="term" value="P:mitochondrial translation"/>
    <property type="evidence" value="ECO:0007669"/>
    <property type="project" value="UniProtKB-UniRule"/>
</dbReference>
<reference evidence="4" key="1">
    <citation type="submission" date="2025-08" db="UniProtKB">
        <authorList>
            <consortium name="Ensembl"/>
        </authorList>
    </citation>
    <scope>IDENTIFICATION</scope>
</reference>
<dbReference type="HAMAP" id="MF_00122">
    <property type="entry name" value="GatC"/>
    <property type="match status" value="1"/>
</dbReference>
<dbReference type="PANTHER" id="PTHR15004:SF0">
    <property type="entry name" value="GLUTAMYL-TRNA(GLN) AMIDOTRANSFERASE SUBUNIT C, MITOCHONDRIAL"/>
    <property type="match status" value="1"/>
</dbReference>
<dbReference type="AlphaFoldDB" id="A0A8C5LYA3"/>
<feature type="region of interest" description="Disordered" evidence="2">
    <location>
        <begin position="182"/>
        <end position="222"/>
    </location>
</feature>
<protein>
    <recommendedName>
        <fullName evidence="1">Glutamyl-tRNA(Gln) amidotransferase subunit C, mitochondrial</fullName>
        <shortName evidence="1">Glu-AdT subunit C</shortName>
        <ecNumber evidence="1">6.3.5.-</ecNumber>
    </recommendedName>
</protein>
<keyword evidence="3" id="KW-0732">Signal</keyword>
<dbReference type="SUPFAM" id="SSF141000">
    <property type="entry name" value="Glu-tRNAGln amidotransferase C subunit"/>
    <property type="match status" value="1"/>
</dbReference>
<evidence type="ECO:0000313" key="5">
    <source>
        <dbReference type="Proteomes" id="UP000694569"/>
    </source>
</evidence>
<dbReference type="OrthoDB" id="5394539at2759"/>
<evidence type="ECO:0000313" key="4">
    <source>
        <dbReference type="Ensembl" id="ENSLLEP00000006844.1"/>
    </source>
</evidence>
<feature type="signal peptide" evidence="3">
    <location>
        <begin position="1"/>
        <end position="18"/>
    </location>
</feature>
<dbReference type="GO" id="GO:0030956">
    <property type="term" value="C:glutamyl-tRNA(Gln) amidotransferase complex"/>
    <property type="evidence" value="ECO:0007669"/>
    <property type="project" value="UniProtKB-UniRule"/>
</dbReference>
<keyword evidence="1" id="KW-0067">ATP-binding</keyword>
<name>A0A8C5LYA3_9ANUR</name>
<evidence type="ECO:0000256" key="2">
    <source>
        <dbReference type="SAM" id="MobiDB-lite"/>
    </source>
</evidence>
<proteinExistence type="inferred from homology"/>
<dbReference type="GO" id="GO:0050567">
    <property type="term" value="F:glutaminyl-tRNA synthase (glutamine-hydrolyzing) activity"/>
    <property type="evidence" value="ECO:0007669"/>
    <property type="project" value="UniProtKB-UniRule"/>
</dbReference>
<dbReference type="Pfam" id="PF02686">
    <property type="entry name" value="GatC"/>
    <property type="match status" value="1"/>
</dbReference>
<dbReference type="GO" id="GO:0006450">
    <property type="term" value="P:regulation of translational fidelity"/>
    <property type="evidence" value="ECO:0007669"/>
    <property type="project" value="InterPro"/>
</dbReference>
<keyword evidence="5" id="KW-1185">Reference proteome</keyword>
<dbReference type="InterPro" id="IPR003837">
    <property type="entry name" value="GatC"/>
</dbReference>
<keyword evidence="1" id="KW-0648">Protein biosynthesis</keyword>
<gene>
    <name evidence="1 4" type="primary">GATC</name>
</gene>
<dbReference type="Ensembl" id="ENSLLET00000007124.1">
    <property type="protein sequence ID" value="ENSLLEP00000006844.1"/>
    <property type="gene ID" value="ENSLLEG00000004315.1"/>
</dbReference>
<evidence type="ECO:0000256" key="3">
    <source>
        <dbReference type="SAM" id="SignalP"/>
    </source>
</evidence>
<evidence type="ECO:0000256" key="1">
    <source>
        <dbReference type="HAMAP-Rule" id="MF_03149"/>
    </source>
</evidence>
<dbReference type="GO" id="GO:0005739">
    <property type="term" value="C:mitochondrion"/>
    <property type="evidence" value="ECO:0007669"/>
    <property type="project" value="UniProtKB-SubCell"/>
</dbReference>
<keyword evidence="1" id="KW-0436">Ligase</keyword>
<feature type="chain" id="PRO_5034565314" description="Glutamyl-tRNA(Gln) amidotransferase subunit C, mitochondrial" evidence="3">
    <location>
        <begin position="19"/>
        <end position="222"/>
    </location>
</feature>
<sequence>MWRRAVAVFSQLHYVVVCRPLSVRSKVPQQPTWKLEPETDTQQAHVSMEVIDHLERLALVDFRNKEGVQRLEKAIQFANQLDSVNTDGIEPLASVLEYRELYIRKDCVIDGDCAESLLENATSVIEEYFVAPPGIGQRVLKVVLKNYPNNTSPIEPAASCFATQLTGCGSLALDIFSGTTAADTAESDPTPPKRITFCPSTPPRSHAYITSGKGEIRPSPIR</sequence>
<keyword evidence="1" id="KW-0496">Mitochondrion</keyword>
<comment type="subunit">
    <text evidence="1">Subunit of the heterotrimeric GatCAB amidotransferase (AdT) complex, composed of A (QRSL1), B (GATB) and C (GATC) subunits.</text>
</comment>
<keyword evidence="1" id="KW-0547">Nucleotide-binding</keyword>
<dbReference type="GO" id="GO:0070681">
    <property type="term" value="P:glutaminyl-tRNAGln biosynthesis via transamidation"/>
    <property type="evidence" value="ECO:0007669"/>
    <property type="project" value="UniProtKB-UniRule"/>
</dbReference>
<reference evidence="4" key="2">
    <citation type="submission" date="2025-09" db="UniProtKB">
        <authorList>
            <consortium name="Ensembl"/>
        </authorList>
    </citation>
    <scope>IDENTIFICATION</scope>
</reference>
<dbReference type="GeneTree" id="ENSGT00390000018351"/>
<comment type="similarity">
    <text evidence="1">Belongs to the GatC family.</text>
</comment>
<dbReference type="GO" id="GO:0005524">
    <property type="term" value="F:ATP binding"/>
    <property type="evidence" value="ECO:0007669"/>
    <property type="project" value="UniProtKB-KW"/>
</dbReference>
<dbReference type="EC" id="6.3.5.-" evidence="1"/>
<comment type="catalytic activity">
    <reaction evidence="1">
        <text>L-glutamyl-tRNA(Gln) + L-glutamine + ATP + H2O = L-glutaminyl-tRNA(Gln) + L-glutamate + ADP + phosphate + H(+)</text>
        <dbReference type="Rhea" id="RHEA:17521"/>
        <dbReference type="Rhea" id="RHEA-COMP:9681"/>
        <dbReference type="Rhea" id="RHEA-COMP:9684"/>
        <dbReference type="ChEBI" id="CHEBI:15377"/>
        <dbReference type="ChEBI" id="CHEBI:15378"/>
        <dbReference type="ChEBI" id="CHEBI:29985"/>
        <dbReference type="ChEBI" id="CHEBI:30616"/>
        <dbReference type="ChEBI" id="CHEBI:43474"/>
        <dbReference type="ChEBI" id="CHEBI:58359"/>
        <dbReference type="ChEBI" id="CHEBI:78520"/>
        <dbReference type="ChEBI" id="CHEBI:78521"/>
        <dbReference type="ChEBI" id="CHEBI:456216"/>
    </reaction>
</comment>
<organism evidence="4 5">
    <name type="scientific">Leptobrachium leishanense</name>
    <name type="common">Leishan spiny toad</name>
    <dbReference type="NCBI Taxonomy" id="445787"/>
    <lineage>
        <taxon>Eukaryota</taxon>
        <taxon>Metazoa</taxon>
        <taxon>Chordata</taxon>
        <taxon>Craniata</taxon>
        <taxon>Vertebrata</taxon>
        <taxon>Euteleostomi</taxon>
        <taxon>Amphibia</taxon>
        <taxon>Batrachia</taxon>
        <taxon>Anura</taxon>
        <taxon>Pelobatoidea</taxon>
        <taxon>Megophryidae</taxon>
        <taxon>Leptobrachium</taxon>
    </lineage>
</organism>
<dbReference type="PANTHER" id="PTHR15004">
    <property type="entry name" value="GLUTAMYL-TRNA(GLN) AMIDOTRANSFERASE SUBUNIT C, MITOCHONDRIAL"/>
    <property type="match status" value="1"/>
</dbReference>
<comment type="subcellular location">
    <subcellularLocation>
        <location evidence="1">Mitochondrion</location>
    </subcellularLocation>
</comment>